<gene>
    <name evidence="1" type="ORF">METZ01_LOCUS157789</name>
</gene>
<sequence>MRFIRFLSTALDTFFFGTASPSRAILVLFFIAKNKKNLSLDRLLDEKTASYSPGFLSLL</sequence>
<reference evidence="1" key="1">
    <citation type="submission" date="2018-05" db="EMBL/GenBank/DDBJ databases">
        <authorList>
            <person name="Lanie J.A."/>
            <person name="Ng W.-L."/>
            <person name="Kazmierczak K.M."/>
            <person name="Andrzejewski T.M."/>
            <person name="Davidsen T.M."/>
            <person name="Wayne K.J."/>
            <person name="Tettelin H."/>
            <person name="Glass J.I."/>
            <person name="Rusch D."/>
            <person name="Podicherti R."/>
            <person name="Tsui H.-C.T."/>
            <person name="Winkler M.E."/>
        </authorList>
    </citation>
    <scope>NUCLEOTIDE SEQUENCE</scope>
</reference>
<evidence type="ECO:0000313" key="1">
    <source>
        <dbReference type="EMBL" id="SVB04935.1"/>
    </source>
</evidence>
<dbReference type="AlphaFoldDB" id="A0A382ATS4"/>
<organism evidence="1">
    <name type="scientific">marine metagenome</name>
    <dbReference type="NCBI Taxonomy" id="408172"/>
    <lineage>
        <taxon>unclassified sequences</taxon>
        <taxon>metagenomes</taxon>
        <taxon>ecological metagenomes</taxon>
    </lineage>
</organism>
<name>A0A382ATS4_9ZZZZ</name>
<dbReference type="EMBL" id="UINC01026810">
    <property type="protein sequence ID" value="SVB04935.1"/>
    <property type="molecule type" value="Genomic_DNA"/>
</dbReference>
<accession>A0A382ATS4</accession>
<protein>
    <submittedName>
        <fullName evidence="1">Uncharacterized protein</fullName>
    </submittedName>
</protein>
<proteinExistence type="predicted"/>